<dbReference type="SUPFAM" id="SSF81296">
    <property type="entry name" value="E set domains"/>
    <property type="match status" value="1"/>
</dbReference>
<reference evidence="12" key="1">
    <citation type="submission" date="2015-09" db="EMBL/GenBank/DDBJ databases">
        <title>Scylla olivacea transcriptome.</title>
        <authorList>
            <person name="Ikhwanuddin M."/>
        </authorList>
    </citation>
    <scope>NUCLEOTIDE SEQUENCE</scope>
</reference>
<feature type="coiled-coil region" evidence="9">
    <location>
        <begin position="223"/>
        <end position="272"/>
    </location>
</feature>
<dbReference type="InterPro" id="IPR001298">
    <property type="entry name" value="Filamin/ABP280_rpt"/>
</dbReference>
<dbReference type="InterPro" id="IPR017907">
    <property type="entry name" value="Znf_RING_CS"/>
</dbReference>
<dbReference type="Pfam" id="PF00630">
    <property type="entry name" value="Filamin"/>
    <property type="match status" value="1"/>
</dbReference>
<evidence type="ECO:0000256" key="6">
    <source>
        <dbReference type="PROSITE-ProRule" id="PRU00024"/>
    </source>
</evidence>
<organism evidence="12">
    <name type="scientific">Scylla olivacea</name>
    <name type="common">Orange mud crab</name>
    <name type="synonym">Cancer olivacea</name>
    <dbReference type="NCBI Taxonomy" id="85551"/>
    <lineage>
        <taxon>Eukaryota</taxon>
        <taxon>Metazoa</taxon>
        <taxon>Ecdysozoa</taxon>
        <taxon>Arthropoda</taxon>
        <taxon>Crustacea</taxon>
        <taxon>Multicrustacea</taxon>
        <taxon>Malacostraca</taxon>
        <taxon>Eumalacostraca</taxon>
        <taxon>Eucarida</taxon>
        <taxon>Decapoda</taxon>
        <taxon>Pleocyemata</taxon>
        <taxon>Brachyura</taxon>
        <taxon>Eubrachyura</taxon>
        <taxon>Portunoidea</taxon>
        <taxon>Portunidae</taxon>
        <taxon>Portuninae</taxon>
        <taxon>Scylla</taxon>
    </lineage>
</organism>
<feature type="domain" description="RING-type" evidence="10">
    <location>
        <begin position="37"/>
        <end position="90"/>
    </location>
</feature>
<keyword evidence="4 6" id="KW-0863">Zinc-finger</keyword>
<name>A0A0P4VT58_SCYOL</name>
<dbReference type="Gene3D" id="2.120.10.30">
    <property type="entry name" value="TolB, C-terminal domain"/>
    <property type="match status" value="2"/>
</dbReference>
<evidence type="ECO:0000259" key="11">
    <source>
        <dbReference type="PROSITE" id="PS50119"/>
    </source>
</evidence>
<dbReference type="GO" id="GO:0000209">
    <property type="term" value="P:protein polyubiquitination"/>
    <property type="evidence" value="ECO:0007669"/>
    <property type="project" value="TreeGrafter"/>
</dbReference>
<dbReference type="GO" id="GO:0043161">
    <property type="term" value="P:proteasome-mediated ubiquitin-dependent protein catabolic process"/>
    <property type="evidence" value="ECO:0007669"/>
    <property type="project" value="TreeGrafter"/>
</dbReference>
<dbReference type="SMART" id="SM00184">
    <property type="entry name" value="RING"/>
    <property type="match status" value="1"/>
</dbReference>
<protein>
    <recommendedName>
        <fullName evidence="13">RING-type domain-containing protein</fullName>
    </recommendedName>
</protein>
<dbReference type="InterPro" id="IPR013783">
    <property type="entry name" value="Ig-like_fold"/>
</dbReference>
<evidence type="ECO:0008006" key="13">
    <source>
        <dbReference type="Google" id="ProtNLM"/>
    </source>
</evidence>
<dbReference type="CDD" id="cd16579">
    <property type="entry name" value="RING-HC_PML_C-V"/>
    <property type="match status" value="1"/>
</dbReference>
<dbReference type="Gene3D" id="3.30.40.10">
    <property type="entry name" value="Zinc/RING finger domain, C3HC4 (zinc finger)"/>
    <property type="match status" value="1"/>
</dbReference>
<dbReference type="Gene3D" id="2.60.40.10">
    <property type="entry name" value="Immunoglobulins"/>
    <property type="match status" value="1"/>
</dbReference>
<dbReference type="AlphaFoldDB" id="A0A0P4VT58"/>
<evidence type="ECO:0000259" key="10">
    <source>
        <dbReference type="PROSITE" id="PS50089"/>
    </source>
</evidence>
<feature type="repeat" description="NHL" evidence="8">
    <location>
        <begin position="571"/>
        <end position="607"/>
    </location>
</feature>
<feature type="repeat" description="NHL" evidence="8">
    <location>
        <begin position="522"/>
        <end position="563"/>
    </location>
</feature>
<dbReference type="InterPro" id="IPR000315">
    <property type="entry name" value="Znf_B-box"/>
</dbReference>
<dbReference type="PROSITE" id="PS51125">
    <property type="entry name" value="NHL"/>
    <property type="match status" value="3"/>
</dbReference>
<feature type="repeat" description="Filamin" evidence="7">
    <location>
        <begin position="311"/>
        <end position="427"/>
    </location>
</feature>
<dbReference type="PROSITE" id="PS50119">
    <property type="entry name" value="ZF_BBOX"/>
    <property type="match status" value="1"/>
</dbReference>
<feature type="domain" description="B box-type" evidence="11">
    <location>
        <begin position="127"/>
        <end position="168"/>
    </location>
</feature>
<dbReference type="InterPro" id="IPR050952">
    <property type="entry name" value="TRIM-NHL_E3_ligases"/>
</dbReference>
<dbReference type="Pfam" id="PF00643">
    <property type="entry name" value="zf-B_box"/>
    <property type="match status" value="1"/>
</dbReference>
<dbReference type="PANTHER" id="PTHR24104">
    <property type="entry name" value="E3 UBIQUITIN-PROTEIN LIGASE NHLRC1-RELATED"/>
    <property type="match status" value="1"/>
</dbReference>
<dbReference type="InterPro" id="IPR017868">
    <property type="entry name" value="Filamin/ABP280_repeat-like"/>
</dbReference>
<dbReference type="PROSITE" id="PS00518">
    <property type="entry name" value="ZF_RING_1"/>
    <property type="match status" value="1"/>
</dbReference>
<evidence type="ECO:0000256" key="4">
    <source>
        <dbReference type="ARBA" id="ARBA00022771"/>
    </source>
</evidence>
<evidence type="ECO:0000256" key="7">
    <source>
        <dbReference type="PROSITE-ProRule" id="PRU00087"/>
    </source>
</evidence>
<dbReference type="SMART" id="SM00557">
    <property type="entry name" value="IG_FLMN"/>
    <property type="match status" value="1"/>
</dbReference>
<dbReference type="EMBL" id="GDRN01099146">
    <property type="protein sequence ID" value="JAI58827.1"/>
    <property type="molecule type" value="Transcribed_RNA"/>
</dbReference>
<evidence type="ECO:0000256" key="2">
    <source>
        <dbReference type="ARBA" id="ARBA00022723"/>
    </source>
</evidence>
<dbReference type="PROSITE" id="PS50194">
    <property type="entry name" value="FILAMIN_REPEAT"/>
    <property type="match status" value="1"/>
</dbReference>
<dbReference type="PROSITE" id="PS50089">
    <property type="entry name" value="ZF_RING_2"/>
    <property type="match status" value="1"/>
</dbReference>
<proteinExistence type="inferred from homology"/>
<dbReference type="SUPFAM" id="SSF101898">
    <property type="entry name" value="NHL repeat"/>
    <property type="match status" value="1"/>
</dbReference>
<dbReference type="GO" id="GO:0061630">
    <property type="term" value="F:ubiquitin protein ligase activity"/>
    <property type="evidence" value="ECO:0007669"/>
    <property type="project" value="TreeGrafter"/>
</dbReference>
<evidence type="ECO:0000256" key="8">
    <source>
        <dbReference type="PROSITE-ProRule" id="PRU00504"/>
    </source>
</evidence>
<dbReference type="Pfam" id="PF01436">
    <property type="entry name" value="NHL"/>
    <property type="match status" value="2"/>
</dbReference>
<sequence>MHPNVHRGVGREEVMSSTLVETVSINYEDFNESFLTCGTCLFLTWAGSFDGGEHTPKLLHCSHTVCLHCLSRIVASHAREDGTFRCPICRESIRIPSGGVAALPPSFLVNQLLDLMSRQRREVIPKCSTHANQELLFCESCDLVFCTQCSNGSHQGSPASYQHTVIPLSIAIKRMSEILCYKANECYSKLNEASDAVRTEMHQLDHAADATFEEVNRAFQAIVDVIEQRREAVVANVKKMRDEKKKVLQDQLDIIEGERRKVQQECEGLQYQVEVRNITKKIAHLNTKIDSLATLVEPRENAFLKFENGRGEAFDQVRATIEDYGRVATSRTFPSLCFMKAKKAMTHLRSEVLVTAVDYEGQTQQVGGDPMEATVTSEAGDNVECQVEDNQDGTYSVFFTPEQGGNHSVAVRLFGRPVKESPLTVEVLDEHNPETVYGSRGSGRDQFLQPVGICLDEEGYLYVADTGNSRIKVLSPQLREVQHIVGDALEGRSVTGITRTPAGSLVFVNWRKRTVTEVTSSGQLLSQFTHDRLQEPTALAVNALGEILVADNAANSIFVFLAGGKLVRHWGTKGTKPGQLGSVAALCCGPDNEVVVADSRIQVFSPEGQYVRTIFETKGKGPKGTYGGLFLDPRGLLLATRQERSHSCIQVFDYTLGTLIFTIDSREAKLKRPSGLAATPDGYVIIVDLGNDCVKKFRYM</sequence>
<evidence type="ECO:0000256" key="3">
    <source>
        <dbReference type="ARBA" id="ARBA00022737"/>
    </source>
</evidence>
<evidence type="ECO:0000256" key="9">
    <source>
        <dbReference type="SAM" id="Coils"/>
    </source>
</evidence>
<dbReference type="InterPro" id="IPR011042">
    <property type="entry name" value="6-blade_b-propeller_TolB-like"/>
</dbReference>
<dbReference type="Gene3D" id="3.30.160.60">
    <property type="entry name" value="Classic Zinc Finger"/>
    <property type="match status" value="1"/>
</dbReference>
<keyword evidence="2" id="KW-0479">Metal-binding</keyword>
<evidence type="ECO:0000256" key="1">
    <source>
        <dbReference type="ARBA" id="ARBA00008518"/>
    </source>
</evidence>
<evidence type="ECO:0000313" key="12">
    <source>
        <dbReference type="EMBL" id="JAI58827.1"/>
    </source>
</evidence>
<dbReference type="PANTHER" id="PTHR24104:SF25">
    <property type="entry name" value="PROTEIN LIN-41"/>
    <property type="match status" value="1"/>
</dbReference>
<accession>A0A0P4VT58</accession>
<dbReference type="SUPFAM" id="SSF57845">
    <property type="entry name" value="B-box zinc-binding domain"/>
    <property type="match status" value="1"/>
</dbReference>
<dbReference type="InterPro" id="IPR001258">
    <property type="entry name" value="NHL_repeat"/>
</dbReference>
<feature type="repeat" description="NHL" evidence="8">
    <location>
        <begin position="434"/>
        <end position="477"/>
    </location>
</feature>
<keyword evidence="5" id="KW-0862">Zinc</keyword>
<keyword evidence="9" id="KW-0175">Coiled coil</keyword>
<dbReference type="GO" id="GO:0008270">
    <property type="term" value="F:zinc ion binding"/>
    <property type="evidence" value="ECO:0007669"/>
    <property type="project" value="UniProtKB-KW"/>
</dbReference>
<comment type="similarity">
    <text evidence="1">Belongs to the TRIM/RBCC family.</text>
</comment>
<dbReference type="InterPro" id="IPR014756">
    <property type="entry name" value="Ig_E-set"/>
</dbReference>
<keyword evidence="3" id="KW-0677">Repeat</keyword>
<dbReference type="SUPFAM" id="SSF57850">
    <property type="entry name" value="RING/U-box"/>
    <property type="match status" value="1"/>
</dbReference>
<dbReference type="InterPro" id="IPR001841">
    <property type="entry name" value="Znf_RING"/>
</dbReference>
<dbReference type="InterPro" id="IPR013083">
    <property type="entry name" value="Znf_RING/FYVE/PHD"/>
</dbReference>
<evidence type="ECO:0000256" key="5">
    <source>
        <dbReference type="ARBA" id="ARBA00022833"/>
    </source>
</evidence>